<dbReference type="AlphaFoldDB" id="A0A8X6QL47"/>
<reference evidence="1" key="1">
    <citation type="submission" date="2020-08" db="EMBL/GenBank/DDBJ databases">
        <title>Multicomponent nature underlies the extraordinary mechanical properties of spider dragline silk.</title>
        <authorList>
            <person name="Kono N."/>
            <person name="Nakamura H."/>
            <person name="Mori M."/>
            <person name="Yoshida Y."/>
            <person name="Ohtoshi R."/>
            <person name="Malay A.D."/>
            <person name="Moran D.A.P."/>
            <person name="Tomita M."/>
            <person name="Numata K."/>
            <person name="Arakawa K."/>
        </authorList>
    </citation>
    <scope>NUCLEOTIDE SEQUENCE</scope>
</reference>
<proteinExistence type="predicted"/>
<comment type="caution">
    <text evidence="1">The sequence shown here is derived from an EMBL/GenBank/DDBJ whole genome shotgun (WGS) entry which is preliminary data.</text>
</comment>
<gene>
    <name evidence="1" type="ORF">NPIL_430991</name>
</gene>
<sequence>MILEVTGTPVIRQIIDNENSDDERAILMDLISFYFMVLVDCFFSDVKSGQRRKCLYFFPPKSQLSFRLTMLLLSKLLKVLSYDHIVRENNMWRDRLSHFQSKLMP</sequence>
<accession>A0A8X6QL47</accession>
<evidence type="ECO:0000313" key="2">
    <source>
        <dbReference type="Proteomes" id="UP000887013"/>
    </source>
</evidence>
<organism evidence="1 2">
    <name type="scientific">Nephila pilipes</name>
    <name type="common">Giant wood spider</name>
    <name type="synonym">Nephila maculata</name>
    <dbReference type="NCBI Taxonomy" id="299642"/>
    <lineage>
        <taxon>Eukaryota</taxon>
        <taxon>Metazoa</taxon>
        <taxon>Ecdysozoa</taxon>
        <taxon>Arthropoda</taxon>
        <taxon>Chelicerata</taxon>
        <taxon>Arachnida</taxon>
        <taxon>Araneae</taxon>
        <taxon>Araneomorphae</taxon>
        <taxon>Entelegynae</taxon>
        <taxon>Araneoidea</taxon>
        <taxon>Nephilidae</taxon>
        <taxon>Nephila</taxon>
    </lineage>
</organism>
<evidence type="ECO:0000313" key="1">
    <source>
        <dbReference type="EMBL" id="GFU31102.1"/>
    </source>
</evidence>
<keyword evidence="2" id="KW-1185">Reference proteome</keyword>
<dbReference type="EMBL" id="BMAW01082879">
    <property type="protein sequence ID" value="GFU31102.1"/>
    <property type="molecule type" value="Genomic_DNA"/>
</dbReference>
<name>A0A8X6QL47_NEPPI</name>
<dbReference type="Proteomes" id="UP000887013">
    <property type="component" value="Unassembled WGS sequence"/>
</dbReference>
<protein>
    <submittedName>
        <fullName evidence="1">Uncharacterized protein</fullName>
    </submittedName>
</protein>